<dbReference type="InterPro" id="IPR013785">
    <property type="entry name" value="Aldolase_TIM"/>
</dbReference>
<comment type="catalytic activity">
    <reaction evidence="6">
        <text>(3S)-3-hydroxy-3-methylglutaryl-CoA = acetoacetate + acetyl-CoA</text>
        <dbReference type="Rhea" id="RHEA:24404"/>
        <dbReference type="ChEBI" id="CHEBI:13705"/>
        <dbReference type="ChEBI" id="CHEBI:43074"/>
        <dbReference type="ChEBI" id="CHEBI:57288"/>
        <dbReference type="EC" id="4.1.3.4"/>
    </reaction>
</comment>
<name>A0AAD6CYE1_9EURO</name>
<evidence type="ECO:0000259" key="7">
    <source>
        <dbReference type="PROSITE" id="PS50991"/>
    </source>
</evidence>
<organism evidence="8 9">
    <name type="scientific">Penicillium frequentans</name>
    <dbReference type="NCBI Taxonomy" id="3151616"/>
    <lineage>
        <taxon>Eukaryota</taxon>
        <taxon>Fungi</taxon>
        <taxon>Dikarya</taxon>
        <taxon>Ascomycota</taxon>
        <taxon>Pezizomycotina</taxon>
        <taxon>Eurotiomycetes</taxon>
        <taxon>Eurotiomycetidae</taxon>
        <taxon>Eurotiales</taxon>
        <taxon>Aspergillaceae</taxon>
        <taxon>Penicillium</taxon>
    </lineage>
</organism>
<dbReference type="NCBIfam" id="NF004283">
    <property type="entry name" value="PRK05692.1"/>
    <property type="match status" value="1"/>
</dbReference>
<comment type="similarity">
    <text evidence="2">Belongs to the HMG-CoA lyase family.</text>
</comment>
<dbReference type="AlphaFoldDB" id="A0AAD6CYE1"/>
<dbReference type="InterPro" id="IPR000891">
    <property type="entry name" value="PYR_CT"/>
</dbReference>
<gene>
    <name evidence="8" type="ORF">N7494_006782</name>
</gene>
<dbReference type="EC" id="4.1.3.4" evidence="3"/>
<evidence type="ECO:0000256" key="2">
    <source>
        <dbReference type="ARBA" id="ARBA00009405"/>
    </source>
</evidence>
<dbReference type="Pfam" id="PF00682">
    <property type="entry name" value="HMGL-like"/>
    <property type="match status" value="1"/>
</dbReference>
<protein>
    <recommendedName>
        <fullName evidence="3">hydroxymethylglutaryl-CoA lyase</fullName>
        <ecNumber evidence="3">4.1.3.4</ecNumber>
    </recommendedName>
</protein>
<evidence type="ECO:0000313" key="8">
    <source>
        <dbReference type="EMBL" id="KAJ5541706.1"/>
    </source>
</evidence>
<dbReference type="Gene3D" id="3.20.20.70">
    <property type="entry name" value="Aldolase class I"/>
    <property type="match status" value="1"/>
</dbReference>
<comment type="caution">
    <text evidence="8">The sequence shown here is derived from an EMBL/GenBank/DDBJ whole genome shotgun (WGS) entry which is preliminary data.</text>
</comment>
<evidence type="ECO:0000256" key="5">
    <source>
        <dbReference type="ARBA" id="ARBA00023239"/>
    </source>
</evidence>
<comment type="pathway">
    <text evidence="1">Metabolic intermediate metabolism; (S)-3-hydroxy-3-methylglutaryl-CoA degradation; acetoacetate from (S)-3-hydroxy-3-methylglutaryl-CoA: step 1/1.</text>
</comment>
<dbReference type="GO" id="GO:0006552">
    <property type="term" value="P:L-leucine catabolic process"/>
    <property type="evidence" value="ECO:0007669"/>
    <property type="project" value="TreeGrafter"/>
</dbReference>
<feature type="domain" description="Pyruvate carboxyltransferase" evidence="7">
    <location>
        <begin position="8"/>
        <end position="281"/>
    </location>
</feature>
<evidence type="ECO:0000256" key="4">
    <source>
        <dbReference type="ARBA" id="ARBA00022723"/>
    </source>
</evidence>
<evidence type="ECO:0000313" key="9">
    <source>
        <dbReference type="Proteomes" id="UP001220324"/>
    </source>
</evidence>
<dbReference type="FunFam" id="3.20.20.70:FF:000071">
    <property type="entry name" value="Hydroxymethylglutaryl-CoA lyase"/>
    <property type="match status" value="1"/>
</dbReference>
<dbReference type="SUPFAM" id="SSF51569">
    <property type="entry name" value="Aldolase"/>
    <property type="match status" value="1"/>
</dbReference>
<evidence type="ECO:0000256" key="6">
    <source>
        <dbReference type="ARBA" id="ARBA00049877"/>
    </source>
</evidence>
<dbReference type="PANTHER" id="PTHR42738">
    <property type="entry name" value="HYDROXYMETHYLGLUTARYL-COA LYASE"/>
    <property type="match status" value="1"/>
</dbReference>
<dbReference type="GO" id="GO:0046951">
    <property type="term" value="P:ketone body biosynthetic process"/>
    <property type="evidence" value="ECO:0007669"/>
    <property type="project" value="TreeGrafter"/>
</dbReference>
<evidence type="ECO:0000256" key="1">
    <source>
        <dbReference type="ARBA" id="ARBA00005143"/>
    </source>
</evidence>
<dbReference type="EMBL" id="JAQIZZ010000005">
    <property type="protein sequence ID" value="KAJ5541706.1"/>
    <property type="molecule type" value="Genomic_DNA"/>
</dbReference>
<dbReference type="PROSITE" id="PS50991">
    <property type="entry name" value="PYR_CT"/>
    <property type="match status" value="1"/>
</dbReference>
<reference evidence="8 9" key="1">
    <citation type="journal article" date="2023" name="IMA Fungus">
        <title>Comparative genomic study of the Penicillium genus elucidates a diverse pangenome and 15 lateral gene transfer events.</title>
        <authorList>
            <person name="Petersen C."/>
            <person name="Sorensen T."/>
            <person name="Nielsen M.R."/>
            <person name="Sondergaard T.E."/>
            <person name="Sorensen J.L."/>
            <person name="Fitzpatrick D.A."/>
            <person name="Frisvad J.C."/>
            <person name="Nielsen K.L."/>
        </authorList>
    </citation>
    <scope>NUCLEOTIDE SEQUENCE [LARGE SCALE GENOMIC DNA]</scope>
    <source>
        <strain evidence="8 9">IBT 35679</strain>
    </source>
</reference>
<dbReference type="GO" id="GO:0046872">
    <property type="term" value="F:metal ion binding"/>
    <property type="evidence" value="ECO:0007669"/>
    <property type="project" value="UniProtKB-KW"/>
</dbReference>
<dbReference type="CDD" id="cd07938">
    <property type="entry name" value="DRE_TIM_HMGL"/>
    <property type="match status" value="1"/>
</dbReference>
<dbReference type="PANTHER" id="PTHR42738:SF17">
    <property type="entry name" value="HYDROXYMETHYLGLUTARYL-COA LYASE"/>
    <property type="match status" value="1"/>
</dbReference>
<keyword evidence="4" id="KW-0479">Metal-binding</keyword>
<sequence>MTIQAAAVRIVEVGPRDGLQNIRDQIPTSTKLELIQRLEECGLRTIELTSIVSPRAVPQLSDCRDVLGNDRVQKSIKNTDLRLPVLVPNIKGLNIAIQHGVREIAVFISATEGFSKANINCSVEEGIERAKEVTSLALKSNIVVRGYVSCIFKDPYDGPTSPESVLRCVKSLLDAGCYEVSLGDTLGVGSPSNVRSLLTYLTQNGIPLANLAGHFHDTYGQAAANVCEAYRAGIRVFDSSVGGLGGCPFAPGAKGNVASESLVSMFHDAGIETGVDLPKLMQTGEWILKQLNKPTSGRIGMVASVNKIGDVKNKTSTMGLRWALHSETDGFHFPPSGLKLRSFWIGR</sequence>
<proteinExistence type="inferred from homology"/>
<evidence type="ECO:0000256" key="3">
    <source>
        <dbReference type="ARBA" id="ARBA00012910"/>
    </source>
</evidence>
<dbReference type="Proteomes" id="UP001220324">
    <property type="component" value="Unassembled WGS sequence"/>
</dbReference>
<dbReference type="InterPro" id="IPR043594">
    <property type="entry name" value="HMGL"/>
</dbReference>
<accession>A0AAD6CYE1</accession>
<keyword evidence="5" id="KW-0456">Lyase</keyword>
<dbReference type="GO" id="GO:0004419">
    <property type="term" value="F:hydroxymethylglutaryl-CoA lyase activity"/>
    <property type="evidence" value="ECO:0007669"/>
    <property type="project" value="UniProtKB-EC"/>
</dbReference>
<keyword evidence="9" id="KW-1185">Reference proteome</keyword>